<gene>
    <name evidence="9" type="ORF">PAAG_11075</name>
</gene>
<evidence type="ECO:0000256" key="5">
    <source>
        <dbReference type="ARBA" id="ARBA00022884"/>
    </source>
</evidence>
<proteinExistence type="inferred from homology"/>
<keyword evidence="5" id="KW-0694">RNA-binding</keyword>
<protein>
    <submittedName>
        <fullName evidence="9">Eukaryotic translation initiation factor 5A</fullName>
    </submittedName>
</protein>
<dbReference type="KEGG" id="pbl:PAAG_11075"/>
<dbReference type="Gene3D" id="2.40.50.140">
    <property type="entry name" value="Nucleic acid-binding proteins"/>
    <property type="match status" value="1"/>
</dbReference>
<feature type="domain" description="Translation initiation factor 5A C-terminal" evidence="8">
    <location>
        <begin position="140"/>
        <end position="209"/>
    </location>
</feature>
<evidence type="ECO:0000256" key="4">
    <source>
        <dbReference type="ARBA" id="ARBA00022768"/>
    </source>
</evidence>
<dbReference type="Proteomes" id="UP000002059">
    <property type="component" value="Partially assembled WGS sequence"/>
</dbReference>
<keyword evidence="6" id="KW-0648">Protein biosynthesis</keyword>
<keyword evidence="9" id="KW-0396">Initiation factor</keyword>
<dbReference type="GO" id="GO:0043022">
    <property type="term" value="F:ribosome binding"/>
    <property type="evidence" value="ECO:0007669"/>
    <property type="project" value="InterPro"/>
</dbReference>
<dbReference type="OrthoDB" id="9975114at2759"/>
<evidence type="ECO:0000313" key="9">
    <source>
        <dbReference type="EMBL" id="KGQ02124.1"/>
    </source>
</evidence>
<evidence type="ECO:0000256" key="3">
    <source>
        <dbReference type="ARBA" id="ARBA00022490"/>
    </source>
</evidence>
<dbReference type="SUPFAM" id="SSF50249">
    <property type="entry name" value="Nucleic acid-binding proteins"/>
    <property type="match status" value="1"/>
</dbReference>
<dbReference type="eggNOG" id="KOG3271">
    <property type="taxonomic scope" value="Eukaryota"/>
</dbReference>
<dbReference type="SUPFAM" id="SSF50104">
    <property type="entry name" value="Translation proteins SH3-like domain"/>
    <property type="match status" value="2"/>
</dbReference>
<dbReference type="Pfam" id="PF01287">
    <property type="entry name" value="eIF-5a"/>
    <property type="match status" value="1"/>
</dbReference>
<dbReference type="EMBL" id="KN293992">
    <property type="protein sequence ID" value="KGQ02124.1"/>
    <property type="molecule type" value="Genomic_DNA"/>
</dbReference>
<dbReference type="SMART" id="SM01376">
    <property type="entry name" value="eIF-5a"/>
    <property type="match status" value="1"/>
</dbReference>
<dbReference type="RefSeq" id="XP_015703587.1">
    <property type="nucleotide sequence ID" value="XM_015846783.1"/>
</dbReference>
<dbReference type="InterPro" id="IPR048670">
    <property type="entry name" value="IF5A-like_N"/>
</dbReference>
<dbReference type="InterPro" id="IPR012340">
    <property type="entry name" value="NA-bd_OB-fold"/>
</dbReference>
<dbReference type="PROSITE" id="PS00302">
    <property type="entry name" value="IF5A_HYPUSINE"/>
    <property type="match status" value="2"/>
</dbReference>
<dbReference type="STRING" id="502779.A0A0A2VMR4"/>
<organism evidence="9 10">
    <name type="scientific">Paracoccidioides lutzii (strain ATCC MYA-826 / Pb01)</name>
    <name type="common">Paracoccidioides brasiliensis</name>
    <dbReference type="NCBI Taxonomy" id="502779"/>
    <lineage>
        <taxon>Eukaryota</taxon>
        <taxon>Fungi</taxon>
        <taxon>Dikarya</taxon>
        <taxon>Ascomycota</taxon>
        <taxon>Pezizomycotina</taxon>
        <taxon>Eurotiomycetes</taxon>
        <taxon>Eurotiomycetidae</taxon>
        <taxon>Onygenales</taxon>
        <taxon>Ajellomycetaceae</taxon>
        <taxon>Paracoccidioides</taxon>
    </lineage>
</organism>
<evidence type="ECO:0000256" key="1">
    <source>
        <dbReference type="ARBA" id="ARBA00004496"/>
    </source>
</evidence>
<dbReference type="HOGENOM" id="CLU_102600_1_0_1"/>
<evidence type="ECO:0000256" key="7">
    <source>
        <dbReference type="ARBA" id="ARBA00023071"/>
    </source>
</evidence>
<evidence type="ECO:0000256" key="2">
    <source>
        <dbReference type="ARBA" id="ARBA00006016"/>
    </source>
</evidence>
<name>A0A0A2VMR4_PARBA</name>
<dbReference type="GO" id="GO:0003723">
    <property type="term" value="F:RNA binding"/>
    <property type="evidence" value="ECO:0007669"/>
    <property type="project" value="UniProtKB-KW"/>
</dbReference>
<dbReference type="InterPro" id="IPR014722">
    <property type="entry name" value="Rib_uL2_dom2"/>
</dbReference>
<dbReference type="FunFam" id="2.40.50.140:FF:000034">
    <property type="entry name" value="Eukaryotic translation initiation factor 5A"/>
    <property type="match status" value="1"/>
</dbReference>
<dbReference type="CDD" id="cd04468">
    <property type="entry name" value="S1_eIF5A"/>
    <property type="match status" value="1"/>
</dbReference>
<comment type="similarity">
    <text evidence="2">Belongs to the eIF-5A family.</text>
</comment>
<reference evidence="9 10" key="1">
    <citation type="journal article" date="2011" name="PLoS Genet.">
        <title>Comparative genomic analysis of human fungal pathogens causing paracoccidioidomycosis.</title>
        <authorList>
            <person name="Desjardins C.A."/>
            <person name="Champion M.D."/>
            <person name="Holder J.W."/>
            <person name="Muszewska A."/>
            <person name="Goldberg J."/>
            <person name="Bailao A.M."/>
            <person name="Brigido M.M."/>
            <person name="Ferreira M.E."/>
            <person name="Garcia A.M."/>
            <person name="Grynberg M."/>
            <person name="Gujja S."/>
            <person name="Heiman D.I."/>
            <person name="Henn M.R."/>
            <person name="Kodira C.D."/>
            <person name="Leon-Narvaez H."/>
            <person name="Longo L.V."/>
            <person name="Ma L.J."/>
            <person name="Malavazi I."/>
            <person name="Matsuo A.L."/>
            <person name="Morais F.V."/>
            <person name="Pereira M."/>
            <person name="Rodriguez-Brito S."/>
            <person name="Sakthikumar S."/>
            <person name="Salem-Izacc S.M."/>
            <person name="Sykes S.M."/>
            <person name="Teixeira M.M."/>
            <person name="Vallejo M.C."/>
            <person name="Walter M.E."/>
            <person name="Yandava C."/>
            <person name="Young S."/>
            <person name="Zeng Q."/>
            <person name="Zucker J."/>
            <person name="Felipe M.S."/>
            <person name="Goldman G.H."/>
            <person name="Haas B.J."/>
            <person name="McEwen J.G."/>
            <person name="Nino-Vega G."/>
            <person name="Puccia R."/>
            <person name="San-Blas G."/>
            <person name="Soares C.M."/>
            <person name="Birren B.W."/>
            <person name="Cuomo C.A."/>
        </authorList>
    </citation>
    <scope>NUCLEOTIDE SEQUENCE [LARGE SCALE GENOMIC DNA]</scope>
    <source>
        <strain evidence="10">ATCC MYA-826 / Pb01</strain>
    </source>
</reference>
<dbReference type="GO" id="GO:0003746">
    <property type="term" value="F:translation elongation factor activity"/>
    <property type="evidence" value="ECO:0007669"/>
    <property type="project" value="UniProtKB-KW"/>
</dbReference>
<dbReference type="GO" id="GO:0005737">
    <property type="term" value="C:cytoplasm"/>
    <property type="evidence" value="ECO:0007669"/>
    <property type="project" value="UniProtKB-SubCell"/>
</dbReference>
<keyword evidence="7" id="KW-0385">Hypusine</keyword>
<dbReference type="VEuPathDB" id="FungiDB:PAAG_11075"/>
<comment type="subcellular location">
    <subcellularLocation>
        <location evidence="1">Cytoplasm</location>
    </subcellularLocation>
</comment>
<dbReference type="PANTHER" id="PTHR11673">
    <property type="entry name" value="TRANSLATION INITIATION FACTOR 5A FAMILY MEMBER"/>
    <property type="match status" value="1"/>
</dbReference>
<dbReference type="InterPro" id="IPR019769">
    <property type="entry name" value="Trans_elong_IF5A_hypusine_site"/>
</dbReference>
<dbReference type="AlphaFoldDB" id="A0A0A2VMR4"/>
<dbReference type="OMA" id="KDDVRMP"/>
<dbReference type="Pfam" id="PF21485">
    <property type="entry name" value="IF5A-like_N"/>
    <property type="match status" value="2"/>
</dbReference>
<accession>A0A0A2VMR4</accession>
<dbReference type="InterPro" id="IPR020189">
    <property type="entry name" value="IF5A_C"/>
</dbReference>
<dbReference type="InterPro" id="IPR001884">
    <property type="entry name" value="IF5A-like"/>
</dbReference>
<evidence type="ECO:0000313" key="10">
    <source>
        <dbReference type="Proteomes" id="UP000002059"/>
    </source>
</evidence>
<dbReference type="GO" id="GO:0006452">
    <property type="term" value="P:translational frameshifting"/>
    <property type="evidence" value="ECO:0007669"/>
    <property type="project" value="UniProtKB-ARBA"/>
</dbReference>
<dbReference type="GO" id="GO:0045901">
    <property type="term" value="P:positive regulation of translational elongation"/>
    <property type="evidence" value="ECO:0007669"/>
    <property type="project" value="InterPro"/>
</dbReference>
<keyword evidence="3" id="KW-0963">Cytoplasm</keyword>
<dbReference type="GO" id="GO:0003743">
    <property type="term" value="F:translation initiation factor activity"/>
    <property type="evidence" value="ECO:0007669"/>
    <property type="project" value="UniProtKB-KW"/>
</dbReference>
<dbReference type="InterPro" id="IPR008991">
    <property type="entry name" value="Translation_prot_SH3-like_sf"/>
</dbReference>
<evidence type="ECO:0000256" key="6">
    <source>
        <dbReference type="ARBA" id="ARBA00022917"/>
    </source>
</evidence>
<dbReference type="GO" id="GO:0045905">
    <property type="term" value="P:positive regulation of translational termination"/>
    <property type="evidence" value="ECO:0007669"/>
    <property type="project" value="InterPro"/>
</dbReference>
<dbReference type="GeneID" id="9100786"/>
<keyword evidence="4" id="KW-0251">Elongation factor</keyword>
<keyword evidence="10" id="KW-1185">Reference proteome</keyword>
<dbReference type="Gene3D" id="2.30.30.30">
    <property type="match status" value="2"/>
</dbReference>
<dbReference type="FunFam" id="2.30.30.30:FF:000007">
    <property type="entry name" value="Eukaryotic translation initiation factor 5A"/>
    <property type="match status" value="2"/>
</dbReference>
<dbReference type="NCBIfam" id="TIGR00037">
    <property type="entry name" value="eIF_5A"/>
    <property type="match status" value="1"/>
</dbReference>
<sequence length="214" mass="23500">MADDAQHEHTFESADAGASATFPMQCSALRKNGYVVIKNRPCKIGEMSTSKTGKHGHAKHEHTFESADAGASATFPMQCSALRKNGYVVIKNRPCKIVEMSTSKTGKHGHAKVHLVAIDIFTSKKLEDLCPSTHNMEVPNVYRKEYQLLDITDDGFLSLMSDDGSTKDDVKLPEGEVGEKIEKLFRVEEKDTNVVVLTAMGEEVAMDAKEAPRS</sequence>
<evidence type="ECO:0000259" key="8">
    <source>
        <dbReference type="SMART" id="SM01376"/>
    </source>
</evidence>